<feature type="transmembrane region" description="Helical" evidence="8">
    <location>
        <begin position="6"/>
        <end position="27"/>
    </location>
</feature>
<dbReference type="Gene3D" id="3.40.50.300">
    <property type="entry name" value="P-loop containing nucleotide triphosphate hydrolases"/>
    <property type="match status" value="1"/>
</dbReference>
<keyword evidence="8" id="KW-1133">Transmembrane helix</keyword>
<dbReference type="GO" id="GO:0005524">
    <property type="term" value="F:ATP binding"/>
    <property type="evidence" value="ECO:0007669"/>
    <property type="project" value="UniProtKB-KW"/>
</dbReference>
<keyword evidence="8" id="KW-0472">Membrane</keyword>
<dbReference type="NCBIfam" id="TIGR00152">
    <property type="entry name" value="dephospho-CoA kinase"/>
    <property type="match status" value="1"/>
</dbReference>
<dbReference type="FunFam" id="3.40.50.300:FF:000991">
    <property type="entry name" value="Dephospho-CoA kinase"/>
    <property type="match status" value="1"/>
</dbReference>
<evidence type="ECO:0000256" key="5">
    <source>
        <dbReference type="ARBA" id="ARBA00022777"/>
    </source>
</evidence>
<reference evidence="9 10" key="1">
    <citation type="journal article" date="2014" name="Genome Biol. Evol.">
        <title>The secreted proteins of Achlya hypogyna and Thraustotheca clavata identify the ancestral oomycete secretome and reveal gene acquisitions by horizontal gene transfer.</title>
        <authorList>
            <person name="Misner I."/>
            <person name="Blouin N."/>
            <person name="Leonard G."/>
            <person name="Richards T.A."/>
            <person name="Lane C.E."/>
        </authorList>
    </citation>
    <scope>NUCLEOTIDE SEQUENCE [LARGE SCALE GENOMIC DNA]</scope>
    <source>
        <strain evidence="9 10">ATCC 48635</strain>
    </source>
</reference>
<evidence type="ECO:0000256" key="7">
    <source>
        <dbReference type="ARBA" id="ARBA00022993"/>
    </source>
</evidence>
<evidence type="ECO:0000256" key="2">
    <source>
        <dbReference type="ARBA" id="ARBA00022490"/>
    </source>
</evidence>
<dbReference type="GO" id="GO:0015937">
    <property type="term" value="P:coenzyme A biosynthetic process"/>
    <property type="evidence" value="ECO:0007669"/>
    <property type="project" value="UniProtKB-KW"/>
</dbReference>
<gene>
    <name evidence="9" type="ORF">ACHHYP_12821</name>
</gene>
<evidence type="ECO:0000313" key="10">
    <source>
        <dbReference type="Proteomes" id="UP000243579"/>
    </source>
</evidence>
<dbReference type="Pfam" id="PF01121">
    <property type="entry name" value="CoaE"/>
    <property type="match status" value="1"/>
</dbReference>
<feature type="transmembrane region" description="Helical" evidence="8">
    <location>
        <begin position="62"/>
        <end position="87"/>
    </location>
</feature>
<accession>A0A1V9YGE8</accession>
<evidence type="ECO:0000256" key="3">
    <source>
        <dbReference type="ARBA" id="ARBA00022679"/>
    </source>
</evidence>
<keyword evidence="7" id="KW-0173">Coenzyme A biosynthesis</keyword>
<dbReference type="InterPro" id="IPR001977">
    <property type="entry name" value="Depp_CoAkinase"/>
</dbReference>
<dbReference type="InterPro" id="IPR027417">
    <property type="entry name" value="P-loop_NTPase"/>
</dbReference>
<dbReference type="Proteomes" id="UP000243579">
    <property type="component" value="Unassembled WGS sequence"/>
</dbReference>
<evidence type="ECO:0000256" key="8">
    <source>
        <dbReference type="SAM" id="Phobius"/>
    </source>
</evidence>
<dbReference type="PANTHER" id="PTHR10695:SF46">
    <property type="entry name" value="BIFUNCTIONAL COENZYME A SYNTHASE-RELATED"/>
    <property type="match status" value="1"/>
</dbReference>
<keyword evidence="2" id="KW-0963">Cytoplasm</keyword>
<dbReference type="OrthoDB" id="247245at2759"/>
<proteinExistence type="inferred from homology"/>
<feature type="transmembrane region" description="Helical" evidence="8">
    <location>
        <begin position="39"/>
        <end position="56"/>
    </location>
</feature>
<dbReference type="EMBL" id="JNBR01001834">
    <property type="protein sequence ID" value="OQR84796.1"/>
    <property type="molecule type" value="Genomic_DNA"/>
</dbReference>
<dbReference type="PANTHER" id="PTHR10695">
    <property type="entry name" value="DEPHOSPHO-COA KINASE-RELATED"/>
    <property type="match status" value="1"/>
</dbReference>
<name>A0A1V9YGE8_ACHHY</name>
<evidence type="ECO:0000256" key="1">
    <source>
        <dbReference type="ARBA" id="ARBA00009018"/>
    </source>
</evidence>
<keyword evidence="6" id="KW-0067">ATP-binding</keyword>
<keyword evidence="10" id="KW-1185">Reference proteome</keyword>
<dbReference type="SUPFAM" id="SSF52540">
    <property type="entry name" value="P-loop containing nucleoside triphosphate hydrolases"/>
    <property type="match status" value="1"/>
</dbReference>
<dbReference type="STRING" id="1202772.A0A1V9YGE8"/>
<protein>
    <recommendedName>
        <fullName evidence="11">Dephospho-CoA kinase</fullName>
    </recommendedName>
</protein>
<evidence type="ECO:0000313" key="9">
    <source>
        <dbReference type="EMBL" id="OQR84796.1"/>
    </source>
</evidence>
<keyword evidence="5" id="KW-0418">Kinase</keyword>
<evidence type="ECO:0000256" key="4">
    <source>
        <dbReference type="ARBA" id="ARBA00022741"/>
    </source>
</evidence>
<dbReference type="AlphaFoldDB" id="A0A1V9YGE8"/>
<dbReference type="PROSITE" id="PS51219">
    <property type="entry name" value="DPCK"/>
    <property type="match status" value="1"/>
</dbReference>
<dbReference type="CDD" id="cd02022">
    <property type="entry name" value="DPCK"/>
    <property type="match status" value="1"/>
</dbReference>
<dbReference type="GO" id="GO:0004140">
    <property type="term" value="F:dephospho-CoA kinase activity"/>
    <property type="evidence" value="ECO:0007669"/>
    <property type="project" value="InterPro"/>
</dbReference>
<keyword evidence="4" id="KW-0547">Nucleotide-binding</keyword>
<comment type="caution">
    <text evidence="9">The sequence shown here is derived from an EMBL/GenBank/DDBJ whole genome shotgun (WGS) entry which is preliminary data.</text>
</comment>
<evidence type="ECO:0000256" key="6">
    <source>
        <dbReference type="ARBA" id="ARBA00022840"/>
    </source>
</evidence>
<sequence>MLSLGAFLRDAFLSLLILSASAAVGFFRRRWAYKRLHKYGLTLGALLVGAGLYMFLRSNSGTLAGLVLLFLSMLGFSAGDGIVAVGLTGGIASGKSSVSARLRARGIVVIDADVVAREVVEPGQPAHTAIVKAFGTEVLNPDRTLDRAKLGSIVFSDPAKRAVLNACTHRQIIKAMFTQLLYLRVVKRVPLVVFDAPLLFETKLLEYFCAPIIVVACSEEQQLARLMARDKLSKEDATKRIKAQMPLAEKAAKATLVLDNNGSKEALLALVDSTVEDLKRRV</sequence>
<organism evidence="9 10">
    <name type="scientific">Achlya hypogyna</name>
    <name type="common">Oomycete</name>
    <name type="synonym">Protoachlya hypogyna</name>
    <dbReference type="NCBI Taxonomy" id="1202772"/>
    <lineage>
        <taxon>Eukaryota</taxon>
        <taxon>Sar</taxon>
        <taxon>Stramenopiles</taxon>
        <taxon>Oomycota</taxon>
        <taxon>Saprolegniomycetes</taxon>
        <taxon>Saprolegniales</taxon>
        <taxon>Achlyaceae</taxon>
        <taxon>Achlya</taxon>
    </lineage>
</organism>
<evidence type="ECO:0008006" key="11">
    <source>
        <dbReference type="Google" id="ProtNLM"/>
    </source>
</evidence>
<comment type="similarity">
    <text evidence="1">Belongs to the CoaE family.</text>
</comment>
<keyword evidence="3" id="KW-0808">Transferase</keyword>
<dbReference type="HAMAP" id="MF_00376">
    <property type="entry name" value="Dephospho_CoA_kinase"/>
    <property type="match status" value="1"/>
</dbReference>
<keyword evidence="8" id="KW-0812">Transmembrane</keyword>